<dbReference type="InterPro" id="IPR000832">
    <property type="entry name" value="GPCR_2_secretin-like"/>
</dbReference>
<feature type="transmembrane region" description="Helical" evidence="5">
    <location>
        <begin position="278"/>
        <end position="302"/>
    </location>
</feature>
<dbReference type="PANTHER" id="PTHR45620:SF42">
    <property type="entry name" value="G-PROTEIN COUPLED RECEPTOR SEB-2"/>
    <property type="match status" value="1"/>
</dbReference>
<dbReference type="Proteomes" id="UP000092461">
    <property type="component" value="Unassembled WGS sequence"/>
</dbReference>
<evidence type="ECO:0000313" key="7">
    <source>
        <dbReference type="EMBL" id="MBC1169186.1"/>
    </source>
</evidence>
<feature type="transmembrane region" description="Helical" evidence="5">
    <location>
        <begin position="358"/>
        <end position="378"/>
    </location>
</feature>
<proteinExistence type="predicted"/>
<keyword evidence="2 5" id="KW-0812">Transmembrane</keyword>
<dbReference type="InterPro" id="IPR017981">
    <property type="entry name" value="GPCR_2-like_7TM"/>
</dbReference>
<keyword evidence="9" id="KW-1185">Reference proteome</keyword>
<dbReference type="InterPro" id="IPR017983">
    <property type="entry name" value="GPCR_2_secretin-like_CS"/>
</dbReference>
<sequence length="511" mass="58541">MTINTSVAALNCRYRNEGIFPESIFSVYADFGCYKYTQQKLLIDGGIFQKFPKCSPTFNGHRLVGILLDGKCQVFHHNNTRIQELVREAFISEAHFDRWLECCEEAEQCCREIGQESVEEKINEEKNIVQLSGMDGRAMMLCQRGVLLRNHAQFMLIPGKDLNALKECFTNGTWSVQTNYATCAINQRLITRTQWHMAVLGISIAVCLPAIAIFIIYKNLQTLKFFLIRNLIIAIVVRSILVIMSKKLIILDELTNESDTVISENGIPCRMLAFFEKLAANAVFTCMLLEAIHLHHLLTNMYECRRGPKNINMLYFYIGGAAISLAAALAWALAMAFGNDQYCWVVTDGTDFQWINDTPRLLMLTINFILLLHIVLCLRKMFKYNPNERNSYIRRTAKVSLICLPLFGVPFLFVAIRPETESCPWEQFYYFISYSLEGLQGVFVVILYCYTNREVRSTLKESWWKFCEYLPNNIKVRLSRQTPCWGSGCKRHSTATSTTAGILPAENHLLS</sequence>
<dbReference type="PROSITE" id="PS50261">
    <property type="entry name" value="G_PROTEIN_RECEP_F2_4"/>
    <property type="match status" value="1"/>
</dbReference>
<keyword evidence="3 5" id="KW-1133">Transmembrane helix</keyword>
<keyword evidence="7" id="KW-0675">Receptor</keyword>
<name>A0A1B0CGV7_LUTLO</name>
<dbReference type="AlphaFoldDB" id="A0A1B0CGV7"/>
<feature type="transmembrane region" description="Helical" evidence="5">
    <location>
        <begin position="226"/>
        <end position="244"/>
    </location>
</feature>
<evidence type="ECO:0000313" key="9">
    <source>
        <dbReference type="Proteomes" id="UP000092461"/>
    </source>
</evidence>
<dbReference type="VEuPathDB" id="VectorBase:LLONM1_011021"/>
<evidence type="ECO:0000256" key="3">
    <source>
        <dbReference type="ARBA" id="ARBA00022989"/>
    </source>
</evidence>
<accession>A0A1B0CGV7</accession>
<dbReference type="GO" id="GO:0007166">
    <property type="term" value="P:cell surface receptor signaling pathway"/>
    <property type="evidence" value="ECO:0007669"/>
    <property type="project" value="InterPro"/>
</dbReference>
<evidence type="ECO:0000259" key="6">
    <source>
        <dbReference type="PROSITE" id="PS50261"/>
    </source>
</evidence>
<reference evidence="7" key="2">
    <citation type="journal article" date="2020" name="BMC">
        <title>Leishmania infection induces a limited differential gene expression in the sand fly midgut.</title>
        <authorList>
            <person name="Coutinho-Abreu I.V."/>
            <person name="Serafim T.D."/>
            <person name="Meneses C."/>
            <person name="Kamhawi S."/>
            <person name="Oliveira F."/>
            <person name="Valenzuela J.G."/>
        </authorList>
    </citation>
    <scope>NUCLEOTIDE SEQUENCE</scope>
    <source>
        <strain evidence="7">Jacobina</strain>
        <tissue evidence="7">Midgut</tissue>
    </source>
</reference>
<dbReference type="GO" id="GO:0008528">
    <property type="term" value="F:G protein-coupled peptide receptor activity"/>
    <property type="evidence" value="ECO:0007669"/>
    <property type="project" value="TreeGrafter"/>
</dbReference>
<dbReference type="Pfam" id="PF00002">
    <property type="entry name" value="7tm_2"/>
    <property type="match status" value="1"/>
</dbReference>
<feature type="transmembrane region" description="Helical" evidence="5">
    <location>
        <begin position="399"/>
        <end position="416"/>
    </location>
</feature>
<evidence type="ECO:0000256" key="5">
    <source>
        <dbReference type="SAM" id="Phobius"/>
    </source>
</evidence>
<dbReference type="PRINTS" id="PR00249">
    <property type="entry name" value="GPCRSECRETIN"/>
</dbReference>
<dbReference type="VEuPathDB" id="VectorBase:LLOJ003670"/>
<protein>
    <submittedName>
        <fullName evidence="7">Putative adenylate cyclase-coupled calcitonin receptor</fullName>
    </submittedName>
</protein>
<dbReference type="PANTHER" id="PTHR45620">
    <property type="entry name" value="PDF RECEPTOR-LIKE PROTEIN-RELATED"/>
    <property type="match status" value="1"/>
</dbReference>
<reference evidence="8" key="3">
    <citation type="submission" date="2020-05" db="UniProtKB">
        <authorList>
            <consortium name="EnsemblMetazoa"/>
        </authorList>
    </citation>
    <scope>IDENTIFICATION</scope>
    <source>
        <strain evidence="8">Jacobina</strain>
    </source>
</reference>
<dbReference type="GO" id="GO:0007188">
    <property type="term" value="P:adenylate cyclase-modulating G protein-coupled receptor signaling pathway"/>
    <property type="evidence" value="ECO:0007669"/>
    <property type="project" value="TreeGrafter"/>
</dbReference>
<feature type="transmembrane region" description="Helical" evidence="5">
    <location>
        <begin position="195"/>
        <end position="217"/>
    </location>
</feature>
<dbReference type="EMBL" id="AJWK01011620">
    <property type="status" value="NOT_ANNOTATED_CDS"/>
    <property type="molecule type" value="Genomic_DNA"/>
</dbReference>
<evidence type="ECO:0000313" key="8">
    <source>
        <dbReference type="EnsemblMetazoa" id="LLOJ003670-PA"/>
    </source>
</evidence>
<keyword evidence="4 5" id="KW-0472">Membrane</keyword>
<dbReference type="EnsemblMetazoa" id="LLOJ003670-RA">
    <property type="protein sequence ID" value="LLOJ003670-PA"/>
    <property type="gene ID" value="LLOJ003670"/>
</dbReference>
<evidence type="ECO:0000256" key="1">
    <source>
        <dbReference type="ARBA" id="ARBA00004141"/>
    </source>
</evidence>
<dbReference type="GO" id="GO:0005886">
    <property type="term" value="C:plasma membrane"/>
    <property type="evidence" value="ECO:0007669"/>
    <property type="project" value="TreeGrafter"/>
</dbReference>
<evidence type="ECO:0000256" key="2">
    <source>
        <dbReference type="ARBA" id="ARBA00022692"/>
    </source>
</evidence>
<dbReference type="InterPro" id="IPR050332">
    <property type="entry name" value="GPCR_2"/>
</dbReference>
<feature type="domain" description="G-protein coupled receptors family 2 profile 2" evidence="6">
    <location>
        <begin position="192"/>
        <end position="452"/>
    </location>
</feature>
<evidence type="ECO:0000256" key="4">
    <source>
        <dbReference type="ARBA" id="ARBA00023136"/>
    </source>
</evidence>
<comment type="subcellular location">
    <subcellularLocation>
        <location evidence="1">Membrane</location>
        <topology evidence="1">Multi-pass membrane protein</topology>
    </subcellularLocation>
</comment>
<feature type="transmembrane region" description="Helical" evidence="5">
    <location>
        <begin position="314"/>
        <end position="338"/>
    </location>
</feature>
<reference evidence="9" key="1">
    <citation type="submission" date="2012-05" db="EMBL/GenBank/DDBJ databases">
        <title>Whole Genome Assembly of Lutzomyia longipalpis.</title>
        <authorList>
            <person name="Richards S."/>
            <person name="Qu C."/>
            <person name="Dillon R."/>
            <person name="Worley K."/>
            <person name="Scherer S."/>
            <person name="Batterton M."/>
            <person name="Taylor A."/>
            <person name="Hawes A."/>
            <person name="Hernandez B."/>
            <person name="Kovar C."/>
            <person name="Mandapat C."/>
            <person name="Pham C."/>
            <person name="Qu C."/>
            <person name="Jing C."/>
            <person name="Bess C."/>
            <person name="Bandaranaike D."/>
            <person name="Ngo D."/>
            <person name="Ongeri F."/>
            <person name="Arias F."/>
            <person name="Lara F."/>
            <person name="Weissenberger G."/>
            <person name="Kamau G."/>
            <person name="Han H."/>
            <person name="Shen H."/>
            <person name="Dinh H."/>
            <person name="Khalil I."/>
            <person name="Jones J."/>
            <person name="Shafer J."/>
            <person name="Jayaseelan J."/>
            <person name="Quiroz J."/>
            <person name="Blankenburg K."/>
            <person name="Nguyen L."/>
            <person name="Jackson L."/>
            <person name="Francisco L."/>
            <person name="Tang L.-Y."/>
            <person name="Pu L.-L."/>
            <person name="Perales L."/>
            <person name="Lorensuhewa L."/>
            <person name="Munidasa M."/>
            <person name="Coyle M."/>
            <person name="Taylor M."/>
            <person name="Puazo M."/>
            <person name="Firestine M."/>
            <person name="Scheel M."/>
            <person name="Javaid M."/>
            <person name="Wang M."/>
            <person name="Li M."/>
            <person name="Tabassum N."/>
            <person name="Saada N."/>
            <person name="Osuji N."/>
            <person name="Aqrawi P."/>
            <person name="Fu Q."/>
            <person name="Thornton R."/>
            <person name="Raj R."/>
            <person name="Goodspeed R."/>
            <person name="Mata R."/>
            <person name="Najjar R."/>
            <person name="Gubbala S."/>
            <person name="Lee S."/>
            <person name="Denson S."/>
            <person name="Patil S."/>
            <person name="Macmil S."/>
            <person name="Qi S."/>
            <person name="Matskevitch T."/>
            <person name="Palculict T."/>
            <person name="Mathew T."/>
            <person name="Vee V."/>
            <person name="Velamala V."/>
            <person name="Korchina V."/>
            <person name="Cai W."/>
            <person name="Liu W."/>
            <person name="Dai W."/>
            <person name="Zou X."/>
            <person name="Zhu Y."/>
            <person name="Zhang Y."/>
            <person name="Wu Y.-Q."/>
            <person name="Xin Y."/>
            <person name="Nazarath L."/>
            <person name="Kovar C."/>
            <person name="Han Y."/>
            <person name="Muzny D."/>
            <person name="Gibbs R."/>
        </authorList>
    </citation>
    <scope>NUCLEOTIDE SEQUENCE [LARGE SCALE GENOMIC DNA]</scope>
    <source>
        <strain evidence="9">Jacobina</strain>
    </source>
</reference>
<dbReference type="PROSITE" id="PS00650">
    <property type="entry name" value="G_PROTEIN_RECEP_F2_2"/>
    <property type="match status" value="1"/>
</dbReference>
<dbReference type="Gene3D" id="1.20.1070.10">
    <property type="entry name" value="Rhodopsin 7-helix transmembrane proteins"/>
    <property type="match status" value="1"/>
</dbReference>
<dbReference type="SUPFAM" id="SSF81321">
    <property type="entry name" value="Family A G protein-coupled receptor-like"/>
    <property type="match status" value="1"/>
</dbReference>
<organism evidence="8 9">
    <name type="scientific">Lutzomyia longipalpis</name>
    <name type="common">Sand fly</name>
    <dbReference type="NCBI Taxonomy" id="7200"/>
    <lineage>
        <taxon>Eukaryota</taxon>
        <taxon>Metazoa</taxon>
        <taxon>Ecdysozoa</taxon>
        <taxon>Arthropoda</taxon>
        <taxon>Hexapoda</taxon>
        <taxon>Insecta</taxon>
        <taxon>Pterygota</taxon>
        <taxon>Neoptera</taxon>
        <taxon>Endopterygota</taxon>
        <taxon>Diptera</taxon>
        <taxon>Nematocera</taxon>
        <taxon>Psychodoidea</taxon>
        <taxon>Psychodidae</taxon>
        <taxon>Lutzomyia</taxon>
        <taxon>Lutzomyia</taxon>
    </lineage>
</organism>
<feature type="transmembrane region" description="Helical" evidence="5">
    <location>
        <begin position="428"/>
        <end position="450"/>
    </location>
</feature>
<dbReference type="EMBL" id="GITU01000483">
    <property type="protein sequence ID" value="MBC1169186.1"/>
    <property type="molecule type" value="Transcribed_RNA"/>
</dbReference>